<evidence type="ECO:0000313" key="4">
    <source>
        <dbReference type="Proteomes" id="UP000283709"/>
    </source>
</evidence>
<dbReference type="Pfam" id="PF03795">
    <property type="entry name" value="YCII"/>
    <property type="match status" value="1"/>
</dbReference>
<dbReference type="OrthoDB" id="9814407at2"/>
<organism evidence="3 4">
    <name type="scientific">Paraburkholderia fungorum</name>
    <dbReference type="NCBI Taxonomy" id="134537"/>
    <lineage>
        <taxon>Bacteria</taxon>
        <taxon>Pseudomonadati</taxon>
        <taxon>Pseudomonadota</taxon>
        <taxon>Betaproteobacteria</taxon>
        <taxon>Burkholderiales</taxon>
        <taxon>Burkholderiaceae</taxon>
        <taxon>Paraburkholderia</taxon>
    </lineage>
</organism>
<dbReference type="RefSeq" id="WP_120344375.1">
    <property type="nucleotide sequence ID" value="NZ_MCAS01000010.1"/>
</dbReference>
<feature type="domain" description="YCII-related" evidence="2">
    <location>
        <begin position="10"/>
        <end position="82"/>
    </location>
</feature>
<sequence>MYVINLIYTASLESVDDALEAHRAFLTKHFESGVFVAAGPKIPRDGGIILAVRIGRDELDEILASDPFAEQKLARYEVTEFRATRMAPGMNLPMPA</sequence>
<name>A0A3R7E7Q8_9BURK</name>
<evidence type="ECO:0000259" key="2">
    <source>
        <dbReference type="Pfam" id="PF03795"/>
    </source>
</evidence>
<dbReference type="EMBL" id="MCAS01000010">
    <property type="protein sequence ID" value="RKF47273.1"/>
    <property type="molecule type" value="Genomic_DNA"/>
</dbReference>
<evidence type="ECO:0000256" key="1">
    <source>
        <dbReference type="ARBA" id="ARBA00007689"/>
    </source>
</evidence>
<dbReference type="Proteomes" id="UP000283709">
    <property type="component" value="Unassembled WGS sequence"/>
</dbReference>
<dbReference type="AlphaFoldDB" id="A0A3R7E7Q8"/>
<reference evidence="3 4" key="1">
    <citation type="submission" date="2016-07" db="EMBL/GenBank/DDBJ databases">
        <title>Genome analysis of Burkholderia fungorum ES3-20.</title>
        <authorList>
            <person name="Xu D."/>
            <person name="Yao R."/>
            <person name="Zheng S."/>
        </authorList>
    </citation>
    <scope>NUCLEOTIDE SEQUENCE [LARGE SCALE GENOMIC DNA]</scope>
    <source>
        <strain evidence="3 4">ES3-20</strain>
    </source>
</reference>
<dbReference type="InterPro" id="IPR011008">
    <property type="entry name" value="Dimeric_a/b-barrel"/>
</dbReference>
<proteinExistence type="inferred from homology"/>
<comment type="similarity">
    <text evidence="1">Belongs to the YciI family.</text>
</comment>
<protein>
    <recommendedName>
        <fullName evidence="2">YCII-related domain-containing protein</fullName>
    </recommendedName>
</protein>
<comment type="caution">
    <text evidence="3">The sequence shown here is derived from an EMBL/GenBank/DDBJ whole genome shotgun (WGS) entry which is preliminary data.</text>
</comment>
<dbReference type="Gene3D" id="3.30.70.1060">
    <property type="entry name" value="Dimeric alpha+beta barrel"/>
    <property type="match status" value="1"/>
</dbReference>
<dbReference type="SUPFAM" id="SSF54909">
    <property type="entry name" value="Dimeric alpha+beta barrel"/>
    <property type="match status" value="1"/>
</dbReference>
<evidence type="ECO:0000313" key="3">
    <source>
        <dbReference type="EMBL" id="RKF47273.1"/>
    </source>
</evidence>
<dbReference type="PANTHER" id="PTHR37828">
    <property type="entry name" value="GSR2449 PROTEIN"/>
    <property type="match status" value="1"/>
</dbReference>
<dbReference type="PANTHER" id="PTHR37828:SF1">
    <property type="entry name" value="YCII-RELATED DOMAIN-CONTAINING PROTEIN"/>
    <property type="match status" value="1"/>
</dbReference>
<gene>
    <name evidence="3" type="ORF">BCY88_23515</name>
</gene>
<dbReference type="InterPro" id="IPR005545">
    <property type="entry name" value="YCII"/>
</dbReference>
<accession>A0A3R7E7Q8</accession>